<dbReference type="RefSeq" id="XP_033657445.1">
    <property type="nucleotide sequence ID" value="XM_033797497.1"/>
</dbReference>
<dbReference type="AlphaFoldDB" id="A0A6A6JW01"/>
<accession>A0A6A6JW01</accession>
<proteinExistence type="predicted"/>
<dbReference type="GeneID" id="54550672"/>
<evidence type="ECO:0000256" key="1">
    <source>
        <dbReference type="SAM" id="SignalP"/>
    </source>
</evidence>
<evidence type="ECO:0008006" key="4">
    <source>
        <dbReference type="Google" id="ProtNLM"/>
    </source>
</evidence>
<evidence type="ECO:0000313" key="2">
    <source>
        <dbReference type="EMBL" id="KAF2279906.1"/>
    </source>
</evidence>
<feature type="signal peptide" evidence="1">
    <location>
        <begin position="1"/>
        <end position="19"/>
    </location>
</feature>
<keyword evidence="3" id="KW-1185">Reference proteome</keyword>
<dbReference type="OrthoDB" id="3927857at2759"/>
<keyword evidence="1" id="KW-0732">Signal</keyword>
<reference evidence="2" key="1">
    <citation type="journal article" date="2020" name="Stud. Mycol.">
        <title>101 Dothideomycetes genomes: a test case for predicting lifestyles and emergence of pathogens.</title>
        <authorList>
            <person name="Haridas S."/>
            <person name="Albert R."/>
            <person name="Binder M."/>
            <person name="Bloem J."/>
            <person name="Labutti K."/>
            <person name="Salamov A."/>
            <person name="Andreopoulos B."/>
            <person name="Baker S."/>
            <person name="Barry K."/>
            <person name="Bills G."/>
            <person name="Bluhm B."/>
            <person name="Cannon C."/>
            <person name="Castanera R."/>
            <person name="Culley D."/>
            <person name="Daum C."/>
            <person name="Ezra D."/>
            <person name="Gonzalez J."/>
            <person name="Henrissat B."/>
            <person name="Kuo A."/>
            <person name="Liang C."/>
            <person name="Lipzen A."/>
            <person name="Lutzoni F."/>
            <person name="Magnuson J."/>
            <person name="Mondo S."/>
            <person name="Nolan M."/>
            <person name="Ohm R."/>
            <person name="Pangilinan J."/>
            <person name="Park H.-J."/>
            <person name="Ramirez L."/>
            <person name="Alfaro M."/>
            <person name="Sun H."/>
            <person name="Tritt A."/>
            <person name="Yoshinaga Y."/>
            <person name="Zwiers L.-H."/>
            <person name="Turgeon B."/>
            <person name="Goodwin S."/>
            <person name="Spatafora J."/>
            <person name="Crous P."/>
            <person name="Grigoriev I."/>
        </authorList>
    </citation>
    <scope>NUCLEOTIDE SEQUENCE</scope>
    <source>
        <strain evidence="2">CBS 379.55</strain>
    </source>
</reference>
<protein>
    <recommendedName>
        <fullName evidence="4">SnoaL-like domain-containing protein</fullName>
    </recommendedName>
</protein>
<feature type="chain" id="PRO_5025620120" description="SnoaL-like domain-containing protein" evidence="1">
    <location>
        <begin position="20"/>
        <end position="212"/>
    </location>
</feature>
<name>A0A6A6JW01_WESOR</name>
<evidence type="ECO:0000313" key="3">
    <source>
        <dbReference type="Proteomes" id="UP000800097"/>
    </source>
</evidence>
<organism evidence="2 3">
    <name type="scientific">Westerdykella ornata</name>
    <dbReference type="NCBI Taxonomy" id="318751"/>
    <lineage>
        <taxon>Eukaryota</taxon>
        <taxon>Fungi</taxon>
        <taxon>Dikarya</taxon>
        <taxon>Ascomycota</taxon>
        <taxon>Pezizomycotina</taxon>
        <taxon>Dothideomycetes</taxon>
        <taxon>Pleosporomycetidae</taxon>
        <taxon>Pleosporales</taxon>
        <taxon>Sporormiaceae</taxon>
        <taxon>Westerdykella</taxon>
    </lineage>
</organism>
<dbReference type="Proteomes" id="UP000800097">
    <property type="component" value="Unassembled WGS sequence"/>
</dbReference>
<gene>
    <name evidence="2" type="ORF">EI97DRAFT_429678</name>
</gene>
<sequence>MRSVLPFVSVIGFASVILGFVPPEHQMLGSLAARESEHANVSVDPCLLADDLAVNRSLRLSSWLECRVNGFFPYPANGAWDTVFAQTFSPSLLATFNTTHHYNYTGWLELYHSINVTLGQNFAPFKHGFTHTLAIPNDNGDCGGTVYMIGWEGGYHVRSKQEFYATDAAFAVVENVGGGERKITEFRESANIWNTAPLPKPNEWTCGFAADH</sequence>
<dbReference type="EMBL" id="ML986485">
    <property type="protein sequence ID" value="KAF2279906.1"/>
    <property type="molecule type" value="Genomic_DNA"/>
</dbReference>